<keyword evidence="6" id="KW-0770">Synapse</keyword>
<keyword evidence="4" id="KW-0732">Signal</keyword>
<evidence type="ECO:0000256" key="16">
    <source>
        <dbReference type="ARBA" id="ARBA00023303"/>
    </source>
</evidence>
<evidence type="ECO:0000259" key="19">
    <source>
        <dbReference type="Pfam" id="PF02931"/>
    </source>
</evidence>
<proteinExistence type="inferred from homology"/>
<evidence type="ECO:0000256" key="13">
    <source>
        <dbReference type="ARBA" id="ARBA00023214"/>
    </source>
</evidence>
<accession>A0ABM0M007</accession>
<evidence type="ECO:0000313" key="22">
    <source>
        <dbReference type="RefSeq" id="XP_006813348.1"/>
    </source>
</evidence>
<keyword evidence="2" id="KW-1003">Cell membrane</keyword>
<dbReference type="InterPro" id="IPR002289">
    <property type="entry name" value="GABAAb_rcpt"/>
</dbReference>
<feature type="transmembrane region" description="Helical" evidence="18">
    <location>
        <begin position="219"/>
        <end position="243"/>
    </location>
</feature>
<dbReference type="Proteomes" id="UP000694865">
    <property type="component" value="Unplaced"/>
</dbReference>
<keyword evidence="8 18" id="KW-0472">Membrane</keyword>
<keyword evidence="14" id="KW-0628">Postsynaptic cell membrane</keyword>
<evidence type="ECO:0000256" key="7">
    <source>
        <dbReference type="ARBA" id="ARBA00023065"/>
    </source>
</evidence>
<feature type="transmembrane region" description="Helical" evidence="18">
    <location>
        <begin position="263"/>
        <end position="283"/>
    </location>
</feature>
<dbReference type="InterPro" id="IPR006201">
    <property type="entry name" value="Neur_channel"/>
</dbReference>
<dbReference type="InterPro" id="IPR018000">
    <property type="entry name" value="Neurotransmitter_ion_chnl_CS"/>
</dbReference>
<organism evidence="21 22">
    <name type="scientific">Saccoglossus kowalevskii</name>
    <name type="common">Acorn worm</name>
    <dbReference type="NCBI Taxonomy" id="10224"/>
    <lineage>
        <taxon>Eukaryota</taxon>
        <taxon>Metazoa</taxon>
        <taxon>Hemichordata</taxon>
        <taxon>Enteropneusta</taxon>
        <taxon>Harrimaniidae</taxon>
        <taxon>Saccoglossus</taxon>
    </lineage>
</organism>
<keyword evidence="9" id="KW-1015">Disulfide bond</keyword>
<keyword evidence="13" id="KW-0868">Chloride</keyword>
<keyword evidence="5 18" id="KW-1133">Transmembrane helix</keyword>
<dbReference type="PRINTS" id="PR01160">
    <property type="entry name" value="GABAARBETA"/>
</dbReference>
<keyword evidence="7 18" id="KW-0406">Ion transport</keyword>
<evidence type="ECO:0000256" key="15">
    <source>
        <dbReference type="ARBA" id="ARBA00023286"/>
    </source>
</evidence>
<keyword evidence="16 18" id="KW-0407">Ion channel</keyword>
<dbReference type="InterPro" id="IPR038050">
    <property type="entry name" value="Neuro_actylchol_rec"/>
</dbReference>
<protein>
    <submittedName>
        <fullName evidence="22">Gamma-aminobutyric acid receptor subunit beta-3-like</fullName>
    </submittedName>
</protein>
<evidence type="ECO:0000256" key="12">
    <source>
        <dbReference type="ARBA" id="ARBA00023180"/>
    </source>
</evidence>
<evidence type="ECO:0000259" key="20">
    <source>
        <dbReference type="Pfam" id="PF02932"/>
    </source>
</evidence>
<keyword evidence="21" id="KW-1185">Reference proteome</keyword>
<dbReference type="SUPFAM" id="SSF90112">
    <property type="entry name" value="Neurotransmitter-gated ion-channel transmembrane pore"/>
    <property type="match status" value="1"/>
</dbReference>
<reference evidence="22" key="1">
    <citation type="submission" date="2025-08" db="UniProtKB">
        <authorList>
            <consortium name="RefSeq"/>
        </authorList>
    </citation>
    <scope>IDENTIFICATION</scope>
    <source>
        <tissue evidence="22">Testes</tissue>
    </source>
</reference>
<dbReference type="InterPro" id="IPR036719">
    <property type="entry name" value="Neuro-gated_channel_TM_sf"/>
</dbReference>
<evidence type="ECO:0000256" key="1">
    <source>
        <dbReference type="ARBA" id="ARBA00022448"/>
    </source>
</evidence>
<dbReference type="Gene3D" id="2.70.170.10">
    <property type="entry name" value="Neurotransmitter-gated ion-channel ligand-binding domain"/>
    <property type="match status" value="1"/>
</dbReference>
<dbReference type="InterPro" id="IPR006029">
    <property type="entry name" value="Neurotrans-gated_channel_TM"/>
</dbReference>
<evidence type="ECO:0000256" key="11">
    <source>
        <dbReference type="ARBA" id="ARBA00023173"/>
    </source>
</evidence>
<dbReference type="SUPFAM" id="SSF63712">
    <property type="entry name" value="Nicotinic receptor ligand binding domain-like"/>
    <property type="match status" value="1"/>
</dbReference>
<keyword evidence="11" id="KW-0869">Chloride channel</keyword>
<gene>
    <name evidence="22" type="primary">LOC102802810</name>
</gene>
<evidence type="ECO:0000256" key="8">
    <source>
        <dbReference type="ARBA" id="ARBA00023136"/>
    </source>
</evidence>
<dbReference type="GeneID" id="102802810"/>
<dbReference type="PRINTS" id="PR00252">
    <property type="entry name" value="NRIONCHANNEL"/>
</dbReference>
<dbReference type="InterPro" id="IPR006202">
    <property type="entry name" value="Neur_chan_lig-bd"/>
</dbReference>
<keyword evidence="3 18" id="KW-0812">Transmembrane</keyword>
<feature type="domain" description="Neurotransmitter-gated ion-channel transmembrane" evidence="20">
    <location>
        <begin position="263"/>
        <end position="466"/>
    </location>
</feature>
<dbReference type="PANTHER" id="PTHR18945">
    <property type="entry name" value="NEUROTRANSMITTER GATED ION CHANNEL"/>
    <property type="match status" value="1"/>
</dbReference>
<keyword evidence="12" id="KW-0325">Glycoprotein</keyword>
<dbReference type="InterPro" id="IPR036734">
    <property type="entry name" value="Neur_chan_lig-bd_sf"/>
</dbReference>
<sequence length="471" mass="54657">MVADDDAADYLNITSTIDSILKTYDIRLRPNFGDSPVTVEMDMDISSMNSISEVNMDYTLTMYFRQYWKDERLAYDPRFGNISFDGRMANRIWVPDTYFVNDKHAFIHDVTVANRMIRFHYDGSVLYGLRITTVLSCMMDLHDYPLDVQNCTLEIESYGYTTEDVTYAWQYGNRSVQGLEDVQLPQFVLEEYRLVKRQAAFSTGSYPRLSLEFRLRRSVGFFILQTYLPCILIVMLSWVSFWINHEATSARVALVAANKQVETARTTIGITTVLTMTTISTSVRASLPRISYIKAIDIYLVTSFAFVFAALLEYAIVNYNFWQSQKKITKENNRAPPPPATCQHRIPNSIYEQSNRTVALRLSQLEDERSASPEHTVEEGIPECTNMRTYNSSNRNAVKHRKRLSLDSRRCSAPELRHRKGFVYSVRRKASSIKVKIPRVHDVNIIDKYSRLIFPLTFTIFNLFYWCLYLI</sequence>
<evidence type="ECO:0000256" key="5">
    <source>
        <dbReference type="ARBA" id="ARBA00022989"/>
    </source>
</evidence>
<evidence type="ECO:0000256" key="6">
    <source>
        <dbReference type="ARBA" id="ARBA00023018"/>
    </source>
</evidence>
<evidence type="ECO:0000256" key="14">
    <source>
        <dbReference type="ARBA" id="ARBA00023257"/>
    </source>
</evidence>
<dbReference type="PROSITE" id="PS00236">
    <property type="entry name" value="NEUROTR_ION_CHANNEL"/>
    <property type="match status" value="1"/>
</dbReference>
<dbReference type="RefSeq" id="XP_006813348.1">
    <property type="nucleotide sequence ID" value="XM_006813285.1"/>
</dbReference>
<evidence type="ECO:0000256" key="18">
    <source>
        <dbReference type="RuleBase" id="RU000687"/>
    </source>
</evidence>
<name>A0ABM0M007_SACKO</name>
<dbReference type="Pfam" id="PF02931">
    <property type="entry name" value="Neur_chan_LBD"/>
    <property type="match status" value="1"/>
</dbReference>
<comment type="subcellular location">
    <subcellularLocation>
        <location evidence="17">Postsynaptic cell membrane</location>
        <topology evidence="17">Multi-pass membrane protein</topology>
    </subcellularLocation>
</comment>
<evidence type="ECO:0000256" key="4">
    <source>
        <dbReference type="ARBA" id="ARBA00022729"/>
    </source>
</evidence>
<feature type="transmembrane region" description="Helical" evidence="18">
    <location>
        <begin position="452"/>
        <end position="470"/>
    </location>
</feature>
<dbReference type="PRINTS" id="PR00253">
    <property type="entry name" value="GABAARECEPTR"/>
</dbReference>
<evidence type="ECO:0000313" key="21">
    <source>
        <dbReference type="Proteomes" id="UP000694865"/>
    </source>
</evidence>
<keyword evidence="10" id="KW-0675">Receptor</keyword>
<dbReference type="Pfam" id="PF02932">
    <property type="entry name" value="Neur_chan_memb"/>
    <property type="match status" value="2"/>
</dbReference>
<evidence type="ECO:0000256" key="9">
    <source>
        <dbReference type="ARBA" id="ARBA00023157"/>
    </source>
</evidence>
<evidence type="ECO:0000256" key="17">
    <source>
        <dbReference type="ARBA" id="ARBA00034104"/>
    </source>
</evidence>
<feature type="domain" description="Neurotransmitter-gated ion-channel transmembrane" evidence="20">
    <location>
        <begin position="226"/>
        <end position="254"/>
    </location>
</feature>
<feature type="domain" description="Neurotransmitter-gated ion-channel ligand-binding" evidence="19">
    <location>
        <begin position="16"/>
        <end position="218"/>
    </location>
</feature>
<keyword evidence="1 18" id="KW-0813">Transport</keyword>
<comment type="similarity">
    <text evidence="18">Belongs to the ligand-gated ion channel (TC 1.A.9) family.</text>
</comment>
<keyword evidence="15" id="KW-1071">Ligand-gated ion channel</keyword>
<evidence type="ECO:0000256" key="10">
    <source>
        <dbReference type="ARBA" id="ARBA00023170"/>
    </source>
</evidence>
<dbReference type="Gene3D" id="1.20.58.390">
    <property type="entry name" value="Neurotransmitter-gated ion-channel transmembrane domain"/>
    <property type="match status" value="1"/>
</dbReference>
<dbReference type="NCBIfam" id="TIGR00860">
    <property type="entry name" value="LIC"/>
    <property type="match status" value="1"/>
</dbReference>
<evidence type="ECO:0000256" key="3">
    <source>
        <dbReference type="ARBA" id="ARBA00022692"/>
    </source>
</evidence>
<feature type="transmembrane region" description="Helical" evidence="18">
    <location>
        <begin position="295"/>
        <end position="317"/>
    </location>
</feature>
<evidence type="ECO:0000256" key="2">
    <source>
        <dbReference type="ARBA" id="ARBA00022475"/>
    </source>
</evidence>
<dbReference type="InterPro" id="IPR006028">
    <property type="entry name" value="GABAA/Glycine_rcpt"/>
</dbReference>
<dbReference type="CDD" id="cd19049">
    <property type="entry name" value="LGIC_TM_anion"/>
    <property type="match status" value="1"/>
</dbReference>